<dbReference type="SUPFAM" id="SSF51735">
    <property type="entry name" value="NAD(P)-binding Rossmann-fold domains"/>
    <property type="match status" value="1"/>
</dbReference>
<dbReference type="EMBL" id="LR789643">
    <property type="protein sequence ID" value="CAB3265505.1"/>
    <property type="molecule type" value="mRNA"/>
</dbReference>
<dbReference type="PANTHER" id="PTHR43157:SF31">
    <property type="entry name" value="PHOSPHATIDYLINOSITOL-GLYCAN BIOSYNTHESIS CLASS F PROTEIN"/>
    <property type="match status" value="1"/>
</dbReference>
<keyword evidence="4" id="KW-1133">Transmembrane helix</keyword>
<accession>A0A6F9DRH6</accession>
<evidence type="ECO:0000256" key="1">
    <source>
        <dbReference type="ARBA" id="ARBA00023002"/>
    </source>
</evidence>
<keyword evidence="1" id="KW-0560">Oxidoreductase</keyword>
<dbReference type="Gene3D" id="3.40.50.720">
    <property type="entry name" value="NAD(P)-binding Rossmann-like Domain"/>
    <property type="match status" value="1"/>
</dbReference>
<keyword evidence="4" id="KW-0472">Membrane</keyword>
<evidence type="ECO:0000256" key="2">
    <source>
        <dbReference type="RuleBase" id="RU000363"/>
    </source>
</evidence>
<dbReference type="GO" id="GO:0016491">
    <property type="term" value="F:oxidoreductase activity"/>
    <property type="evidence" value="ECO:0007669"/>
    <property type="project" value="UniProtKB-KW"/>
</dbReference>
<name>A0A6F9DRH6_9ASCI</name>
<feature type="region of interest" description="Disordered" evidence="3">
    <location>
        <begin position="345"/>
        <end position="366"/>
    </location>
</feature>
<keyword evidence="4" id="KW-0812">Transmembrane</keyword>
<dbReference type="InterPro" id="IPR002347">
    <property type="entry name" value="SDR_fam"/>
</dbReference>
<sequence length="366" mass="40362">MSFINSPVFNRVIVPISFTASLFGGVFLLREYTGGRKCPSNDRMDGKVVLITGANTGIGKETAKEIAKRGAVVILGCRHMGKCAATAVEIRNVSQNKNVKCHFIDLANLDSVTEFVKEIKNEQQHIDVLVNNAGVMKPRSPKTTPNTDDGFERQFGVNHLGHFLLTNLLLDQLTNGESPGRVINVTSDAYQKGKVDIDDIEKNELKGDNRLTELYYQSKLANVLFTKVLSDRSRENLKKRVTCNCVNPGVAHTGIGRHANVPFYSVGVHMFKPLTWMAMRTPRQAAQTSIYLACDSALANVTGAYFDDCKKVEDTKDMCDGVVAEKLWKASEEWTNLNQRMSQLRETAKSGAPQNIGPACNNSTTS</sequence>
<dbReference type="PRINTS" id="PR00080">
    <property type="entry name" value="SDRFAMILY"/>
</dbReference>
<protein>
    <submittedName>
        <fullName evidence="5">Retinol dehydrogenase 13-like</fullName>
    </submittedName>
</protein>
<organism evidence="5">
    <name type="scientific">Phallusia mammillata</name>
    <dbReference type="NCBI Taxonomy" id="59560"/>
    <lineage>
        <taxon>Eukaryota</taxon>
        <taxon>Metazoa</taxon>
        <taxon>Chordata</taxon>
        <taxon>Tunicata</taxon>
        <taxon>Ascidiacea</taxon>
        <taxon>Phlebobranchia</taxon>
        <taxon>Ascidiidae</taxon>
        <taxon>Phallusia</taxon>
    </lineage>
</organism>
<dbReference type="PRINTS" id="PR00081">
    <property type="entry name" value="GDHRDH"/>
</dbReference>
<dbReference type="AlphaFoldDB" id="A0A6F9DRH6"/>
<dbReference type="InterPro" id="IPR036291">
    <property type="entry name" value="NAD(P)-bd_dom_sf"/>
</dbReference>
<proteinExistence type="evidence at transcript level"/>
<reference evidence="5" key="1">
    <citation type="submission" date="2020-04" db="EMBL/GenBank/DDBJ databases">
        <authorList>
            <person name="Neveu A P."/>
        </authorList>
    </citation>
    <scope>NUCLEOTIDE SEQUENCE</scope>
    <source>
        <tissue evidence="5">Whole embryo</tissue>
    </source>
</reference>
<gene>
    <name evidence="5" type="primary">Rdh13</name>
</gene>
<evidence type="ECO:0000313" key="5">
    <source>
        <dbReference type="EMBL" id="CAB3265505.1"/>
    </source>
</evidence>
<comment type="similarity">
    <text evidence="2">Belongs to the short-chain dehydrogenases/reductases (SDR) family.</text>
</comment>
<evidence type="ECO:0000256" key="3">
    <source>
        <dbReference type="SAM" id="MobiDB-lite"/>
    </source>
</evidence>
<dbReference type="PANTHER" id="PTHR43157">
    <property type="entry name" value="PHOSPHATIDYLINOSITOL-GLYCAN BIOSYNTHESIS CLASS F PROTEIN-RELATED"/>
    <property type="match status" value="1"/>
</dbReference>
<dbReference type="Pfam" id="PF00106">
    <property type="entry name" value="adh_short"/>
    <property type="match status" value="1"/>
</dbReference>
<feature type="transmembrane region" description="Helical" evidence="4">
    <location>
        <begin position="12"/>
        <end position="29"/>
    </location>
</feature>
<evidence type="ECO:0000256" key="4">
    <source>
        <dbReference type="SAM" id="Phobius"/>
    </source>
</evidence>